<dbReference type="OrthoDB" id="7467267at2759"/>
<organism evidence="2 3">
    <name type="scientific">Trichonephila clavata</name>
    <name type="common">Joro spider</name>
    <name type="synonym">Nephila clavata</name>
    <dbReference type="NCBI Taxonomy" id="2740835"/>
    <lineage>
        <taxon>Eukaryota</taxon>
        <taxon>Metazoa</taxon>
        <taxon>Ecdysozoa</taxon>
        <taxon>Arthropoda</taxon>
        <taxon>Chelicerata</taxon>
        <taxon>Arachnida</taxon>
        <taxon>Araneae</taxon>
        <taxon>Araneomorphae</taxon>
        <taxon>Entelegynae</taxon>
        <taxon>Araneoidea</taxon>
        <taxon>Nephilidae</taxon>
        <taxon>Trichonephila</taxon>
    </lineage>
</organism>
<evidence type="ECO:0000313" key="2">
    <source>
        <dbReference type="EMBL" id="GFR22678.1"/>
    </source>
</evidence>
<protein>
    <submittedName>
        <fullName evidence="2">Uncharacterized protein</fullName>
    </submittedName>
</protein>
<accession>A0A8X6HFV3</accession>
<evidence type="ECO:0000256" key="1">
    <source>
        <dbReference type="SAM" id="MobiDB-lite"/>
    </source>
</evidence>
<proteinExistence type="predicted"/>
<dbReference type="Proteomes" id="UP000887116">
    <property type="component" value="Unassembled WGS sequence"/>
</dbReference>
<feature type="compositionally biased region" description="Basic and acidic residues" evidence="1">
    <location>
        <begin position="8"/>
        <end position="17"/>
    </location>
</feature>
<reference evidence="2" key="1">
    <citation type="submission" date="2020-07" db="EMBL/GenBank/DDBJ databases">
        <title>Multicomponent nature underlies the extraordinary mechanical properties of spider dragline silk.</title>
        <authorList>
            <person name="Kono N."/>
            <person name="Nakamura H."/>
            <person name="Mori M."/>
            <person name="Yoshida Y."/>
            <person name="Ohtoshi R."/>
            <person name="Malay A.D."/>
            <person name="Moran D.A.P."/>
            <person name="Tomita M."/>
            <person name="Numata K."/>
            <person name="Arakawa K."/>
        </authorList>
    </citation>
    <scope>NUCLEOTIDE SEQUENCE</scope>
</reference>
<comment type="caution">
    <text evidence="2">The sequence shown here is derived from an EMBL/GenBank/DDBJ whole genome shotgun (WGS) entry which is preliminary data.</text>
</comment>
<sequence length="76" mass="8472">MPLKTRLRVSDVYRDSDNESVNEESPPTSHLASKSYRKTDSTVCATVLSKDVFVLVCRCSYNCSANLAKKLLNIAM</sequence>
<dbReference type="AlphaFoldDB" id="A0A8X6HFV3"/>
<dbReference type="EMBL" id="BMAO01038110">
    <property type="protein sequence ID" value="GFR22678.1"/>
    <property type="molecule type" value="Genomic_DNA"/>
</dbReference>
<name>A0A8X6HFV3_TRICU</name>
<keyword evidence="3" id="KW-1185">Reference proteome</keyword>
<feature type="compositionally biased region" description="Polar residues" evidence="1">
    <location>
        <begin position="23"/>
        <end position="32"/>
    </location>
</feature>
<feature type="region of interest" description="Disordered" evidence="1">
    <location>
        <begin position="1"/>
        <end position="33"/>
    </location>
</feature>
<evidence type="ECO:0000313" key="3">
    <source>
        <dbReference type="Proteomes" id="UP000887116"/>
    </source>
</evidence>
<gene>
    <name evidence="2" type="ORF">TNCT_342661</name>
</gene>